<feature type="transmembrane region" description="Helical" evidence="7">
    <location>
        <begin position="152"/>
        <end position="170"/>
    </location>
</feature>
<dbReference type="Proteomes" id="UP000789759">
    <property type="component" value="Unassembled WGS sequence"/>
</dbReference>
<dbReference type="GO" id="GO:0015297">
    <property type="term" value="F:antiporter activity"/>
    <property type="evidence" value="ECO:0007669"/>
    <property type="project" value="InterPro"/>
</dbReference>
<keyword evidence="3 7" id="KW-0812">Transmembrane</keyword>
<feature type="transmembrane region" description="Helical" evidence="7">
    <location>
        <begin position="367"/>
        <end position="388"/>
    </location>
</feature>
<evidence type="ECO:0000256" key="6">
    <source>
        <dbReference type="ARBA" id="ARBA00023136"/>
    </source>
</evidence>
<feature type="transmembrane region" description="Helical" evidence="7">
    <location>
        <begin position="56"/>
        <end position="74"/>
    </location>
</feature>
<feature type="transmembrane region" description="Helical" evidence="7">
    <location>
        <begin position="117"/>
        <end position="140"/>
    </location>
</feature>
<evidence type="ECO:0000256" key="4">
    <source>
        <dbReference type="ARBA" id="ARBA00022989"/>
    </source>
</evidence>
<evidence type="ECO:0000256" key="1">
    <source>
        <dbReference type="ARBA" id="ARBA00004141"/>
    </source>
</evidence>
<protein>
    <submittedName>
        <fullName evidence="9">23657_t:CDS:1</fullName>
    </submittedName>
</protein>
<evidence type="ECO:0000313" key="9">
    <source>
        <dbReference type="EMBL" id="CAG8580206.1"/>
    </source>
</evidence>
<comment type="subcellular location">
    <subcellularLocation>
        <location evidence="1">Membrane</location>
        <topology evidence="1">Multi-pass membrane protein</topology>
    </subcellularLocation>
</comment>
<dbReference type="Pfam" id="PF00999">
    <property type="entry name" value="Na_H_Exchanger"/>
    <property type="match status" value="1"/>
</dbReference>
<dbReference type="InterPro" id="IPR006153">
    <property type="entry name" value="Cation/H_exchanger_TM"/>
</dbReference>
<proteinExistence type="predicted"/>
<evidence type="ECO:0000256" key="2">
    <source>
        <dbReference type="ARBA" id="ARBA00022448"/>
    </source>
</evidence>
<feature type="transmembrane region" description="Helical" evidence="7">
    <location>
        <begin position="400"/>
        <end position="422"/>
    </location>
</feature>
<dbReference type="AlphaFoldDB" id="A0A9N9BW07"/>
<dbReference type="InterPro" id="IPR038770">
    <property type="entry name" value="Na+/solute_symporter_sf"/>
</dbReference>
<evidence type="ECO:0000259" key="8">
    <source>
        <dbReference type="Pfam" id="PF00999"/>
    </source>
</evidence>
<name>A0A9N9BW07_9GLOM</name>
<gene>
    <name evidence="9" type="ORF">CPELLU_LOCUS6052</name>
</gene>
<feature type="domain" description="Cation/H+ exchanger transmembrane" evidence="8">
    <location>
        <begin position="34"/>
        <end position="413"/>
    </location>
</feature>
<dbReference type="OrthoDB" id="2687058at2759"/>
<feature type="transmembrane region" description="Helical" evidence="7">
    <location>
        <begin position="256"/>
        <end position="281"/>
    </location>
</feature>
<dbReference type="InterPro" id="IPR050794">
    <property type="entry name" value="CPA2_transporter"/>
</dbReference>
<keyword evidence="5" id="KW-0406">Ion transport</keyword>
<dbReference type="GO" id="GO:0016020">
    <property type="term" value="C:membrane"/>
    <property type="evidence" value="ECO:0007669"/>
    <property type="project" value="UniProtKB-SubCell"/>
</dbReference>
<feature type="transmembrane region" description="Helical" evidence="7">
    <location>
        <begin position="333"/>
        <end position="355"/>
    </location>
</feature>
<feature type="transmembrane region" description="Helical" evidence="7">
    <location>
        <begin position="217"/>
        <end position="235"/>
    </location>
</feature>
<evidence type="ECO:0000313" key="10">
    <source>
        <dbReference type="Proteomes" id="UP000789759"/>
    </source>
</evidence>
<evidence type="ECO:0000256" key="5">
    <source>
        <dbReference type="ARBA" id="ARBA00023065"/>
    </source>
</evidence>
<dbReference type="PANTHER" id="PTHR32468">
    <property type="entry name" value="CATION/H + ANTIPORTER"/>
    <property type="match status" value="1"/>
</dbReference>
<keyword evidence="4 7" id="KW-1133">Transmembrane helix</keyword>
<evidence type="ECO:0000256" key="7">
    <source>
        <dbReference type="SAM" id="Phobius"/>
    </source>
</evidence>
<keyword evidence="6 7" id="KW-0472">Membrane</keyword>
<feature type="transmembrane region" description="Helical" evidence="7">
    <location>
        <begin position="23"/>
        <end position="44"/>
    </location>
</feature>
<dbReference type="Gene3D" id="1.20.1530.20">
    <property type="match status" value="1"/>
</dbReference>
<feature type="transmembrane region" description="Helical" evidence="7">
    <location>
        <begin position="86"/>
        <end position="105"/>
    </location>
</feature>
<dbReference type="EMBL" id="CAJVQA010003657">
    <property type="protein sequence ID" value="CAG8580206.1"/>
    <property type="molecule type" value="Genomic_DNA"/>
</dbReference>
<evidence type="ECO:0000256" key="3">
    <source>
        <dbReference type="ARBA" id="ARBA00022692"/>
    </source>
</evidence>
<reference evidence="9" key="1">
    <citation type="submission" date="2021-06" db="EMBL/GenBank/DDBJ databases">
        <authorList>
            <person name="Kallberg Y."/>
            <person name="Tangrot J."/>
            <person name="Rosling A."/>
        </authorList>
    </citation>
    <scope>NUCLEOTIDE SEQUENCE</scope>
    <source>
        <strain evidence="9">FL966</strain>
    </source>
</reference>
<sequence length="855" mass="93810">MVSEQSGVLSGNNPMNVNAGDPLQLAIVQVFIIVAFTRLLHLVLKYIRQPRVISEVIGGIILGPSVLGHIPGYMNTVFPAASLTYLNLLANLGLVLYLFLVGLELNPRIIKNNLRSVIFISASGIILPFALGVGVAYGIYDTMGVTGVPFTSFLLFICVAMAITAFPVLARILSELKLMRTPVGNRALTSAVGDDITAWILLAIVIAIINASNYLTALYSFLLCVAWSLIVGFIIRPILLRLIVATNSNQTSPSTLMVAITLSVVLISAFVTNIIGIHYIFGGFIVGVILPHEGGFSVGITEKIEDLISVLFIPIYFTLSGLKTDIGGLDATGWGWVILVIVVAMVGKIFGCTIAAKLTGLTFREALTVGIFMSCKGLVELIILNIGYDAQIINVKVFSIMVIMALVTTFLTTPLATYLYPVQYQKQMERKRAKKDLESATDSSSSKLLRLLVVLNKVENLPAMVTFVQLLQPNNPNNDPIKSDLQISEENSEISKVSKPMNVHVLRFVELTQRMSAVMKFNEISETILHDPIMNMFTALGHVSSTKVDAKLSVAAPKDFCREIIDKIQDADINLVIIPWSGAGEIIDTPIENKNHAPREKKNTSPQVATFVQGVFNDATVYATVGVFVDRGFGSTDNTRTLPNPMGYLHIFVPFFGGADDREALTFSFRLLEYPNVSVAVVRIKKSEKPTENDVVLKSDAQSEVSNVDDEKDRPPLDRQISTISVSEAVARQENEEDESFLEMHLKSKSGYPARNARISYKEVTSYTPIQTAVERAKEIVNRKDLVVVGRSRHSHSNERHHHYEFRELIKNLGHYGNDTHKSLGYVSEAFLVGGVTASLLVLQAKQEGANELAK</sequence>
<keyword evidence="10" id="KW-1185">Reference proteome</keyword>
<comment type="caution">
    <text evidence="9">The sequence shown here is derived from an EMBL/GenBank/DDBJ whole genome shotgun (WGS) entry which is preliminary data.</text>
</comment>
<dbReference type="PANTHER" id="PTHR32468:SF0">
    <property type="entry name" value="K(+)_H(+) ANTIPORTER 1"/>
    <property type="match status" value="1"/>
</dbReference>
<accession>A0A9N9BW07</accession>
<keyword evidence="2" id="KW-0813">Transport</keyword>
<organism evidence="9 10">
    <name type="scientific">Cetraspora pellucida</name>
    <dbReference type="NCBI Taxonomy" id="1433469"/>
    <lineage>
        <taxon>Eukaryota</taxon>
        <taxon>Fungi</taxon>
        <taxon>Fungi incertae sedis</taxon>
        <taxon>Mucoromycota</taxon>
        <taxon>Glomeromycotina</taxon>
        <taxon>Glomeromycetes</taxon>
        <taxon>Diversisporales</taxon>
        <taxon>Gigasporaceae</taxon>
        <taxon>Cetraspora</taxon>
    </lineage>
</organism>
<feature type="transmembrane region" description="Helical" evidence="7">
    <location>
        <begin position="191"/>
        <end position="211"/>
    </location>
</feature>
<dbReference type="GO" id="GO:1902600">
    <property type="term" value="P:proton transmembrane transport"/>
    <property type="evidence" value="ECO:0007669"/>
    <property type="project" value="InterPro"/>
</dbReference>